<dbReference type="AlphaFoldDB" id="A0A834ZHT4"/>
<evidence type="ECO:0000259" key="1">
    <source>
        <dbReference type="Pfam" id="PF13086"/>
    </source>
</evidence>
<dbReference type="InterPro" id="IPR041677">
    <property type="entry name" value="DNA2/NAM7_AAA_11"/>
</dbReference>
<proteinExistence type="predicted"/>
<dbReference type="InterPro" id="IPR041679">
    <property type="entry name" value="DNA2/NAM7-like_C"/>
</dbReference>
<evidence type="ECO:0000313" key="4">
    <source>
        <dbReference type="Proteomes" id="UP000655225"/>
    </source>
</evidence>
<dbReference type="Gene3D" id="3.40.50.300">
    <property type="entry name" value="P-loop containing nucleotide triphosphate hydrolases"/>
    <property type="match status" value="2"/>
</dbReference>
<dbReference type="Proteomes" id="UP000655225">
    <property type="component" value="Unassembled WGS sequence"/>
</dbReference>
<name>A0A834ZHT4_TETSI</name>
<dbReference type="SUPFAM" id="SSF52540">
    <property type="entry name" value="P-loop containing nucleoside triphosphate hydrolases"/>
    <property type="match status" value="1"/>
</dbReference>
<reference evidence="3 4" key="1">
    <citation type="submission" date="2020-04" db="EMBL/GenBank/DDBJ databases">
        <title>Plant Genome Project.</title>
        <authorList>
            <person name="Zhang R.-G."/>
        </authorList>
    </citation>
    <scope>NUCLEOTIDE SEQUENCE [LARGE SCALE GENOMIC DNA]</scope>
    <source>
        <strain evidence="3">YNK0</strain>
        <tissue evidence="3">Leaf</tissue>
    </source>
</reference>
<feature type="domain" description="DNA2/NAM7 helicase helicase" evidence="1">
    <location>
        <begin position="239"/>
        <end position="330"/>
    </location>
</feature>
<feature type="domain" description="DNA2/NAM7 helicase-like C-terminal" evidence="2">
    <location>
        <begin position="341"/>
        <end position="462"/>
    </location>
</feature>
<evidence type="ECO:0000259" key="2">
    <source>
        <dbReference type="Pfam" id="PF13087"/>
    </source>
</evidence>
<organism evidence="3 4">
    <name type="scientific">Tetracentron sinense</name>
    <name type="common">Spur-leaf</name>
    <dbReference type="NCBI Taxonomy" id="13715"/>
    <lineage>
        <taxon>Eukaryota</taxon>
        <taxon>Viridiplantae</taxon>
        <taxon>Streptophyta</taxon>
        <taxon>Embryophyta</taxon>
        <taxon>Tracheophyta</taxon>
        <taxon>Spermatophyta</taxon>
        <taxon>Magnoliopsida</taxon>
        <taxon>Trochodendrales</taxon>
        <taxon>Trochodendraceae</taxon>
        <taxon>Tetracentron</taxon>
    </lineage>
</organism>
<gene>
    <name evidence="3" type="ORF">HHK36_006618</name>
</gene>
<sequence length="664" mass="75194">MLENSVWNQSREIVLAQVDNLPALKVCEIGIYASSEIVLDNLLRNCNWRLPGPIRRNVSCKGKEQVSGVTLRINCETPLSANHSSMGYVSIVCYVMSPDAHRCEANPENLLIYRTILQIVKTVGSLLWALLRKKCRTLTCAPTNTAACAPTNTAVVEVTKRLRNLVRKDEDEEEDLLTIGEFIEKRFDFIEEGLKLCIVNLYTHLPTSFISLGVVENMIRALSLLESLGTLLHTGTYTSEEINSVFKHLNDEESTVTCSNINFCLQSAYLIFCTASTSANLHIEGMTPLELLVVDEASQLKECESAIPLQLPDIRHAILIGDERQLPAMVNGEICEKAEFGRSLFERMLSLGQEKHLLNVQYRMHPSISSFPNMEFYNKQISNARNVQERSYEKQFLQEKMYGSYSFINVAYGKEDSHARYKNMVEVAVVANIVGSLFKASVATKKRVSVGVISPNNAQKLVVDAKDRGCFYNADEDKSLAEAMIDSMVALNQLYDLFRMDSLLFRCARWNVSLSDDCKKSMERIKSVETRKEVVSSLMKLSSGWRHHPKEGNLSLIDATSQMLEQYSVDELLKLVWSVDIHKEKSNYIQVLNIWDILPFPEIPKLSKRLEVVFENYTVANMNRCRLKCIEGDLEVPKSWPICSNEAEDEAVDYLSSHFDSLNL</sequence>
<dbReference type="PANTHER" id="PTHR10887">
    <property type="entry name" value="DNA2/NAM7 HELICASE FAMILY"/>
    <property type="match status" value="1"/>
</dbReference>
<dbReference type="EMBL" id="JABCRI010000004">
    <property type="protein sequence ID" value="KAF8407484.1"/>
    <property type="molecule type" value="Genomic_DNA"/>
</dbReference>
<accession>A0A834ZHT4</accession>
<protein>
    <submittedName>
        <fullName evidence="3">Uncharacterized protein</fullName>
    </submittedName>
</protein>
<dbReference type="InterPro" id="IPR045055">
    <property type="entry name" value="DNA2/NAM7-like"/>
</dbReference>
<comment type="caution">
    <text evidence="3">The sequence shown here is derived from an EMBL/GenBank/DDBJ whole genome shotgun (WGS) entry which is preliminary data.</text>
</comment>
<dbReference type="GO" id="GO:0004386">
    <property type="term" value="F:helicase activity"/>
    <property type="evidence" value="ECO:0007669"/>
    <property type="project" value="InterPro"/>
</dbReference>
<dbReference type="OMA" id="CEANPEN"/>
<evidence type="ECO:0000313" key="3">
    <source>
        <dbReference type="EMBL" id="KAF8407484.1"/>
    </source>
</evidence>
<dbReference type="OrthoDB" id="6513042at2759"/>
<dbReference type="Pfam" id="PF13087">
    <property type="entry name" value="AAA_12"/>
    <property type="match status" value="1"/>
</dbReference>
<keyword evidence="4" id="KW-1185">Reference proteome</keyword>
<dbReference type="InterPro" id="IPR027417">
    <property type="entry name" value="P-loop_NTPase"/>
</dbReference>
<dbReference type="Pfam" id="PF13086">
    <property type="entry name" value="AAA_11"/>
    <property type="match status" value="1"/>
</dbReference>
<dbReference type="PANTHER" id="PTHR10887:SF522">
    <property type="entry name" value="P-LOOP CONTAINING NUCLEOSIDE TRIPHOSPHATE HYDROLASES SUPERFAMILY PROTEIN"/>
    <property type="match status" value="1"/>
</dbReference>